<feature type="compositionally biased region" description="Basic residues" evidence="2">
    <location>
        <begin position="377"/>
        <end position="387"/>
    </location>
</feature>
<dbReference type="Proteomes" id="UP000011087">
    <property type="component" value="Unassembled WGS sequence"/>
</dbReference>
<dbReference type="PANTHER" id="PTHR46772">
    <property type="entry name" value="BHLH DOMAIN-CONTAINING PROTEIN"/>
    <property type="match status" value="1"/>
</dbReference>
<dbReference type="SUPFAM" id="SSF47459">
    <property type="entry name" value="HLH, helix-loop-helix DNA-binding domain"/>
    <property type="match status" value="1"/>
</dbReference>
<dbReference type="KEGG" id="gtt:GUITHDRAFT_146299"/>
<sequence>MDTKNVPMLPSIRSGSEAKGSENAQVLLPPMSTPTDELTKHSLAGQQMGNFVMAYNAQYGSANRKPTNLGDGFSSGLMLTGSSPASKRQAQLSCEVINADDVGFSSNGLTGLTSLPSGAQIQQYQALQMGLHPSVLQVPLSTLGGMHGSVLPLFGHHPMTNGTHPSTTYQPSDTSSSTSGMGAVLPNRAAAAPNGGISNLSSRNGIGITLTAHGSGNNSGGSSTTCNHNSSGGDSDDETRDQDGRTSRRIARREYHKKIERKRRDRMRSLYDELRQLTDAAELADKNGVLEGAIALIQELRQENTKLLKLKQENNDLRQENARLIKSPQAFPASMVQVTVDKDAAAVSLPMQAHGVPSAAAVSSASSWNDDQGAARGAKRAKVNGVN</sequence>
<evidence type="ECO:0000313" key="5">
    <source>
        <dbReference type="EnsemblProtists" id="EKX35744"/>
    </source>
</evidence>
<feature type="region of interest" description="Disordered" evidence="2">
    <location>
        <begin position="363"/>
        <end position="387"/>
    </location>
</feature>
<dbReference type="OrthoDB" id="690068at2759"/>
<dbReference type="InterPro" id="IPR011598">
    <property type="entry name" value="bHLH_dom"/>
</dbReference>
<dbReference type="HOGENOM" id="CLU_714646_0_0_1"/>
<dbReference type="GeneID" id="17292449"/>
<keyword evidence="1" id="KW-0175">Coiled coil</keyword>
<feature type="compositionally biased region" description="Polar residues" evidence="2">
    <location>
        <begin position="160"/>
        <end position="180"/>
    </location>
</feature>
<gene>
    <name evidence="4" type="ORF">GUITHDRAFT_146299</name>
</gene>
<reference evidence="6" key="2">
    <citation type="submission" date="2012-11" db="EMBL/GenBank/DDBJ databases">
        <authorList>
            <person name="Kuo A."/>
            <person name="Curtis B.A."/>
            <person name="Tanifuji G."/>
            <person name="Burki F."/>
            <person name="Gruber A."/>
            <person name="Irimia M."/>
            <person name="Maruyama S."/>
            <person name="Arias M.C."/>
            <person name="Ball S.G."/>
            <person name="Gile G.H."/>
            <person name="Hirakawa Y."/>
            <person name="Hopkins J.F."/>
            <person name="Rensing S.A."/>
            <person name="Schmutz J."/>
            <person name="Symeonidi A."/>
            <person name="Elias M."/>
            <person name="Eveleigh R.J."/>
            <person name="Herman E.K."/>
            <person name="Klute M.J."/>
            <person name="Nakayama T."/>
            <person name="Obornik M."/>
            <person name="Reyes-Prieto A."/>
            <person name="Armbrust E.V."/>
            <person name="Aves S.J."/>
            <person name="Beiko R.G."/>
            <person name="Coutinho P."/>
            <person name="Dacks J.B."/>
            <person name="Durnford D.G."/>
            <person name="Fast N.M."/>
            <person name="Green B.R."/>
            <person name="Grisdale C."/>
            <person name="Hempe F."/>
            <person name="Henrissat B."/>
            <person name="Hoppner M.P."/>
            <person name="Ishida K.-I."/>
            <person name="Kim E."/>
            <person name="Koreny L."/>
            <person name="Kroth P.G."/>
            <person name="Liu Y."/>
            <person name="Malik S.-B."/>
            <person name="Maier U.G."/>
            <person name="McRose D."/>
            <person name="Mock T."/>
            <person name="Neilson J.A."/>
            <person name="Onodera N.T."/>
            <person name="Poole A.M."/>
            <person name="Pritham E.J."/>
            <person name="Richards T.A."/>
            <person name="Rocap G."/>
            <person name="Roy S.W."/>
            <person name="Sarai C."/>
            <person name="Schaack S."/>
            <person name="Shirato S."/>
            <person name="Slamovits C.H."/>
            <person name="Spencer D.F."/>
            <person name="Suzuki S."/>
            <person name="Worden A.Z."/>
            <person name="Zauner S."/>
            <person name="Barry K."/>
            <person name="Bell C."/>
            <person name="Bharti A.K."/>
            <person name="Crow J.A."/>
            <person name="Grimwood J."/>
            <person name="Kramer R."/>
            <person name="Lindquist E."/>
            <person name="Lucas S."/>
            <person name="Salamov A."/>
            <person name="McFadden G.I."/>
            <person name="Lane C.E."/>
            <person name="Keeling P.J."/>
            <person name="Gray M.W."/>
            <person name="Grigoriev I.V."/>
            <person name="Archibald J.M."/>
        </authorList>
    </citation>
    <scope>NUCLEOTIDE SEQUENCE</scope>
    <source>
        <strain evidence="6">CCMP2712</strain>
    </source>
</reference>
<evidence type="ECO:0000256" key="2">
    <source>
        <dbReference type="SAM" id="MobiDB-lite"/>
    </source>
</evidence>
<feature type="compositionally biased region" description="Basic residues" evidence="2">
    <location>
        <begin position="247"/>
        <end position="260"/>
    </location>
</feature>
<dbReference type="CDD" id="cd19682">
    <property type="entry name" value="bHLHzip_MGA_like"/>
    <property type="match status" value="1"/>
</dbReference>
<feature type="domain" description="BHLH" evidence="3">
    <location>
        <begin position="251"/>
        <end position="300"/>
    </location>
</feature>
<organism evidence="4">
    <name type="scientific">Guillardia theta (strain CCMP2712)</name>
    <name type="common">Cryptophyte</name>
    <dbReference type="NCBI Taxonomy" id="905079"/>
    <lineage>
        <taxon>Eukaryota</taxon>
        <taxon>Cryptophyceae</taxon>
        <taxon>Pyrenomonadales</taxon>
        <taxon>Geminigeraceae</taxon>
        <taxon>Guillardia</taxon>
    </lineage>
</organism>
<evidence type="ECO:0000259" key="3">
    <source>
        <dbReference type="PROSITE" id="PS50888"/>
    </source>
</evidence>
<name>L1III8_GUITC</name>
<evidence type="ECO:0000313" key="6">
    <source>
        <dbReference type="Proteomes" id="UP000011087"/>
    </source>
</evidence>
<dbReference type="SMART" id="SM00353">
    <property type="entry name" value="HLH"/>
    <property type="match status" value="1"/>
</dbReference>
<evidence type="ECO:0000256" key="1">
    <source>
        <dbReference type="SAM" id="Coils"/>
    </source>
</evidence>
<dbReference type="EMBL" id="JH993085">
    <property type="protein sequence ID" value="EKX35744.1"/>
    <property type="molecule type" value="Genomic_DNA"/>
</dbReference>
<feature type="compositionally biased region" description="Low complexity" evidence="2">
    <location>
        <begin position="213"/>
        <end position="233"/>
    </location>
</feature>
<dbReference type="AlphaFoldDB" id="L1III8"/>
<accession>L1III8</accession>
<proteinExistence type="predicted"/>
<dbReference type="EnsemblProtists" id="EKX35744">
    <property type="protein sequence ID" value="EKX35744"/>
    <property type="gene ID" value="GUITHDRAFT_146299"/>
</dbReference>
<feature type="region of interest" description="Disordered" evidence="2">
    <location>
        <begin position="211"/>
        <end position="260"/>
    </location>
</feature>
<dbReference type="Gene3D" id="4.10.280.10">
    <property type="entry name" value="Helix-loop-helix DNA-binding domain"/>
    <property type="match status" value="1"/>
</dbReference>
<dbReference type="Pfam" id="PF00010">
    <property type="entry name" value="HLH"/>
    <property type="match status" value="1"/>
</dbReference>
<dbReference type="InterPro" id="IPR036638">
    <property type="entry name" value="HLH_DNA-bd_sf"/>
</dbReference>
<reference evidence="5" key="3">
    <citation type="submission" date="2015-06" db="UniProtKB">
        <authorList>
            <consortium name="EnsemblProtists"/>
        </authorList>
    </citation>
    <scope>IDENTIFICATION</scope>
</reference>
<dbReference type="GO" id="GO:0003700">
    <property type="term" value="F:DNA-binding transcription factor activity"/>
    <property type="evidence" value="ECO:0007669"/>
    <property type="project" value="InterPro"/>
</dbReference>
<feature type="coiled-coil region" evidence="1">
    <location>
        <begin position="267"/>
        <end position="327"/>
    </location>
</feature>
<feature type="region of interest" description="Disordered" evidence="2">
    <location>
        <begin position="156"/>
        <end position="187"/>
    </location>
</feature>
<feature type="region of interest" description="Disordered" evidence="2">
    <location>
        <begin position="1"/>
        <end position="22"/>
    </location>
</feature>
<dbReference type="InterPro" id="IPR044278">
    <property type="entry name" value="BHLH95-like"/>
</dbReference>
<reference evidence="4 6" key="1">
    <citation type="journal article" date="2012" name="Nature">
        <title>Algal genomes reveal evolutionary mosaicism and the fate of nucleomorphs.</title>
        <authorList>
            <consortium name="DOE Joint Genome Institute"/>
            <person name="Curtis B.A."/>
            <person name="Tanifuji G."/>
            <person name="Burki F."/>
            <person name="Gruber A."/>
            <person name="Irimia M."/>
            <person name="Maruyama S."/>
            <person name="Arias M.C."/>
            <person name="Ball S.G."/>
            <person name="Gile G.H."/>
            <person name="Hirakawa Y."/>
            <person name="Hopkins J.F."/>
            <person name="Kuo A."/>
            <person name="Rensing S.A."/>
            <person name="Schmutz J."/>
            <person name="Symeonidi A."/>
            <person name="Elias M."/>
            <person name="Eveleigh R.J."/>
            <person name="Herman E.K."/>
            <person name="Klute M.J."/>
            <person name="Nakayama T."/>
            <person name="Obornik M."/>
            <person name="Reyes-Prieto A."/>
            <person name="Armbrust E.V."/>
            <person name="Aves S.J."/>
            <person name="Beiko R.G."/>
            <person name="Coutinho P."/>
            <person name="Dacks J.B."/>
            <person name="Durnford D.G."/>
            <person name="Fast N.M."/>
            <person name="Green B.R."/>
            <person name="Grisdale C.J."/>
            <person name="Hempel F."/>
            <person name="Henrissat B."/>
            <person name="Hoppner M.P."/>
            <person name="Ishida K."/>
            <person name="Kim E."/>
            <person name="Koreny L."/>
            <person name="Kroth P.G."/>
            <person name="Liu Y."/>
            <person name="Malik S.B."/>
            <person name="Maier U.G."/>
            <person name="McRose D."/>
            <person name="Mock T."/>
            <person name="Neilson J.A."/>
            <person name="Onodera N.T."/>
            <person name="Poole A.M."/>
            <person name="Pritham E.J."/>
            <person name="Richards T.A."/>
            <person name="Rocap G."/>
            <person name="Roy S.W."/>
            <person name="Sarai C."/>
            <person name="Schaack S."/>
            <person name="Shirato S."/>
            <person name="Slamovits C.H."/>
            <person name="Spencer D.F."/>
            <person name="Suzuki S."/>
            <person name="Worden A.Z."/>
            <person name="Zauner S."/>
            <person name="Barry K."/>
            <person name="Bell C."/>
            <person name="Bharti A.K."/>
            <person name="Crow J.A."/>
            <person name="Grimwood J."/>
            <person name="Kramer R."/>
            <person name="Lindquist E."/>
            <person name="Lucas S."/>
            <person name="Salamov A."/>
            <person name="McFadden G.I."/>
            <person name="Lane C.E."/>
            <person name="Keeling P.J."/>
            <person name="Gray M.W."/>
            <person name="Grigoriev I.V."/>
            <person name="Archibald J.M."/>
        </authorList>
    </citation>
    <scope>NUCLEOTIDE SEQUENCE</scope>
    <source>
        <strain evidence="4 6">CCMP2712</strain>
    </source>
</reference>
<dbReference type="RefSeq" id="XP_005822724.1">
    <property type="nucleotide sequence ID" value="XM_005822667.1"/>
</dbReference>
<dbReference type="PROSITE" id="PS50888">
    <property type="entry name" value="BHLH"/>
    <property type="match status" value="1"/>
</dbReference>
<keyword evidence="6" id="KW-1185">Reference proteome</keyword>
<protein>
    <recommendedName>
        <fullName evidence="3">BHLH domain-containing protein</fullName>
    </recommendedName>
</protein>
<dbReference type="GO" id="GO:0046983">
    <property type="term" value="F:protein dimerization activity"/>
    <property type="evidence" value="ECO:0007669"/>
    <property type="project" value="InterPro"/>
</dbReference>
<dbReference type="PaxDb" id="55529-EKX35744"/>
<evidence type="ECO:0000313" key="4">
    <source>
        <dbReference type="EMBL" id="EKX35744.1"/>
    </source>
</evidence>
<dbReference type="PANTHER" id="PTHR46772:SF8">
    <property type="entry name" value="TRANSCRIPTION FACTOR BHLH95"/>
    <property type="match status" value="1"/>
</dbReference>